<feature type="compositionally biased region" description="Low complexity" evidence="1">
    <location>
        <begin position="43"/>
        <end position="63"/>
    </location>
</feature>
<organism evidence="4">
    <name type="scientific">Micromonas pusilla (strain CCMP1545)</name>
    <name type="common">Picoplanktonic green alga</name>
    <dbReference type="NCBI Taxonomy" id="564608"/>
    <lineage>
        <taxon>Eukaryota</taxon>
        <taxon>Viridiplantae</taxon>
        <taxon>Chlorophyta</taxon>
        <taxon>Mamiellophyceae</taxon>
        <taxon>Mamiellales</taxon>
        <taxon>Mamiellaceae</taxon>
        <taxon>Micromonas</taxon>
    </lineage>
</organism>
<dbReference type="GeneID" id="9682416"/>
<proteinExistence type="predicted"/>
<dbReference type="GO" id="GO:0009507">
    <property type="term" value="C:chloroplast"/>
    <property type="evidence" value="ECO:0007669"/>
    <property type="project" value="TreeGrafter"/>
</dbReference>
<dbReference type="EMBL" id="GG663737">
    <property type="protein sequence ID" value="EEH58622.1"/>
    <property type="molecule type" value="Genomic_DNA"/>
</dbReference>
<dbReference type="Proteomes" id="UP000001876">
    <property type="component" value="Unassembled WGS sequence"/>
</dbReference>
<dbReference type="PROSITE" id="PS50206">
    <property type="entry name" value="RHODANESE_3"/>
    <property type="match status" value="1"/>
</dbReference>
<feature type="compositionally biased region" description="Low complexity" evidence="1">
    <location>
        <begin position="142"/>
        <end position="154"/>
    </location>
</feature>
<dbReference type="CDD" id="cd00158">
    <property type="entry name" value="RHOD"/>
    <property type="match status" value="1"/>
</dbReference>
<feature type="region of interest" description="Disordered" evidence="1">
    <location>
        <begin position="131"/>
        <end position="154"/>
    </location>
</feature>
<evidence type="ECO:0000259" key="2">
    <source>
        <dbReference type="PROSITE" id="PS50206"/>
    </source>
</evidence>
<evidence type="ECO:0000256" key="1">
    <source>
        <dbReference type="SAM" id="MobiDB-lite"/>
    </source>
</evidence>
<dbReference type="PANTHER" id="PTHR44920:SF2">
    <property type="entry name" value="RHODANESE DOMAIN-CONTAINING PROTEIN"/>
    <property type="match status" value="1"/>
</dbReference>
<dbReference type="SUPFAM" id="SSF52821">
    <property type="entry name" value="Rhodanese/Cell cycle control phosphatase"/>
    <property type="match status" value="1"/>
</dbReference>
<dbReference type="InterPro" id="IPR036873">
    <property type="entry name" value="Rhodanese-like_dom_sf"/>
</dbReference>
<dbReference type="eggNOG" id="ENOG502STZ2">
    <property type="taxonomic scope" value="Eukaryota"/>
</dbReference>
<dbReference type="RefSeq" id="XP_003056977.1">
    <property type="nucleotide sequence ID" value="XM_003056931.1"/>
</dbReference>
<accession>C1MMR9</accession>
<protein>
    <submittedName>
        <fullName evidence="3">Predicted protein</fullName>
    </submittedName>
</protein>
<dbReference type="OrthoDB" id="496335at2759"/>
<dbReference type="OMA" id="ANSPINW"/>
<dbReference type="Gene3D" id="3.40.250.10">
    <property type="entry name" value="Rhodanese-like domain"/>
    <property type="match status" value="1"/>
</dbReference>
<gene>
    <name evidence="3" type="ORF">MICPUCDRAFT_56631</name>
</gene>
<reference evidence="3 4" key="1">
    <citation type="journal article" date="2009" name="Science">
        <title>Green evolution and dynamic adaptations revealed by genomes of the marine picoeukaryotes Micromonas.</title>
        <authorList>
            <person name="Worden A.Z."/>
            <person name="Lee J.H."/>
            <person name="Mock T."/>
            <person name="Rouze P."/>
            <person name="Simmons M.P."/>
            <person name="Aerts A.L."/>
            <person name="Allen A.E."/>
            <person name="Cuvelier M.L."/>
            <person name="Derelle E."/>
            <person name="Everett M.V."/>
            <person name="Foulon E."/>
            <person name="Grimwood J."/>
            <person name="Gundlach H."/>
            <person name="Henrissat B."/>
            <person name="Napoli C."/>
            <person name="McDonald S.M."/>
            <person name="Parker M.S."/>
            <person name="Rombauts S."/>
            <person name="Salamov A."/>
            <person name="Von Dassow P."/>
            <person name="Badger J.H."/>
            <person name="Coutinho P.M."/>
            <person name="Demir E."/>
            <person name="Dubchak I."/>
            <person name="Gentemann C."/>
            <person name="Eikrem W."/>
            <person name="Gready J.E."/>
            <person name="John U."/>
            <person name="Lanier W."/>
            <person name="Lindquist E.A."/>
            <person name="Lucas S."/>
            <person name="Mayer K.F."/>
            <person name="Moreau H."/>
            <person name="Not F."/>
            <person name="Otillar R."/>
            <person name="Panaud O."/>
            <person name="Pangilinan J."/>
            <person name="Paulsen I."/>
            <person name="Piegu B."/>
            <person name="Poliakov A."/>
            <person name="Robbens S."/>
            <person name="Schmutz J."/>
            <person name="Toulza E."/>
            <person name="Wyss T."/>
            <person name="Zelensky A."/>
            <person name="Zhou K."/>
            <person name="Armbrust E.V."/>
            <person name="Bhattacharya D."/>
            <person name="Goodenough U.W."/>
            <person name="Van de Peer Y."/>
            <person name="Grigoriev I.V."/>
        </authorList>
    </citation>
    <scope>NUCLEOTIDE SEQUENCE [LARGE SCALE GENOMIC DNA]</scope>
    <source>
        <strain evidence="3 4">CCMP1545</strain>
    </source>
</reference>
<sequence>MASTLAFHPALAAASAPRARSRRASDPSRATLRSRAPPKRTTRSSTVGTSASSSSSSSSSVAVADDDTDAIDGVVPAFGPGSPPWPVVHAELKAATRGTVRTISPEEAKRMIDAGGAALADVRPRIEHEEFRPGAAADDDAAATSTSSSSTSSSSSAKYVVNVPYMVPHRSVAKRWQGYMLCTKDGLKERDPTFTRSFAAAFPDKSAPIVVACKSGGDISQEPITIDPTTKRQVIPKGSSQYTDKSKSLSLYAIYELQQAGYTNLYHLDGGVTEWCVRGCEHVGDPFKFYFHPTILPGILFQLIAVEGIVVRSNMAYVKKFHPETFDKINEGNALYAAVNDFMANSPINWMFDYYN</sequence>
<dbReference type="InterPro" id="IPR043186">
    <property type="entry name" value="Str14"/>
</dbReference>
<feature type="domain" description="Rhodanese" evidence="2">
    <location>
        <begin position="250"/>
        <end position="277"/>
    </location>
</feature>
<dbReference type="InterPro" id="IPR001763">
    <property type="entry name" value="Rhodanese-like_dom"/>
</dbReference>
<keyword evidence="4" id="KW-1185">Reference proteome</keyword>
<dbReference type="KEGG" id="mpp:MICPUCDRAFT_56631"/>
<name>C1MMR9_MICPC</name>
<dbReference type="AlphaFoldDB" id="C1MMR9"/>
<dbReference type="PANTHER" id="PTHR44920">
    <property type="entry name" value="RHODANESE-LIKE DOMAIN-CONTAINING PROTEIN 14, CHLOROPLASTIC-RELATED"/>
    <property type="match status" value="1"/>
</dbReference>
<evidence type="ECO:0000313" key="3">
    <source>
        <dbReference type="EMBL" id="EEH58622.1"/>
    </source>
</evidence>
<evidence type="ECO:0000313" key="4">
    <source>
        <dbReference type="Proteomes" id="UP000001876"/>
    </source>
</evidence>
<feature type="compositionally biased region" description="Low complexity" evidence="1">
    <location>
        <begin position="1"/>
        <end position="18"/>
    </location>
</feature>
<dbReference type="STRING" id="564608.C1MMR9"/>
<dbReference type="SMART" id="SM00450">
    <property type="entry name" value="RHOD"/>
    <property type="match status" value="1"/>
</dbReference>
<feature type="region of interest" description="Disordered" evidence="1">
    <location>
        <begin position="1"/>
        <end position="64"/>
    </location>
</feature>